<dbReference type="InterPro" id="IPR011701">
    <property type="entry name" value="MFS"/>
</dbReference>
<keyword evidence="4" id="KW-1003">Cell membrane</keyword>
<dbReference type="CDD" id="cd17471">
    <property type="entry name" value="MFS_Set"/>
    <property type="match status" value="1"/>
</dbReference>
<keyword evidence="5" id="KW-0762">Sugar transport</keyword>
<dbReference type="InterPro" id="IPR036259">
    <property type="entry name" value="MFS_trans_sf"/>
</dbReference>
<protein>
    <submittedName>
        <fullName evidence="11">Sugar efflux transporter</fullName>
    </submittedName>
</protein>
<dbReference type="PANTHER" id="PTHR23535:SF2">
    <property type="entry name" value="SUGAR EFFLUX TRANSPORTER A-RELATED"/>
    <property type="match status" value="1"/>
</dbReference>
<evidence type="ECO:0000313" key="11">
    <source>
        <dbReference type="EMBL" id="MBL4930945.1"/>
    </source>
</evidence>
<feature type="transmembrane region" description="Helical" evidence="9">
    <location>
        <begin position="12"/>
        <end position="35"/>
    </location>
</feature>
<feature type="transmembrane region" description="Helical" evidence="9">
    <location>
        <begin position="105"/>
        <end position="127"/>
    </location>
</feature>
<proteinExistence type="inferred from homology"/>
<gene>
    <name evidence="11" type="ORF">JK634_03945</name>
</gene>
<evidence type="ECO:0000256" key="2">
    <source>
        <dbReference type="ARBA" id="ARBA00006523"/>
    </source>
</evidence>
<comment type="subcellular location">
    <subcellularLocation>
        <location evidence="1">Cell membrane</location>
        <topology evidence="1">Multi-pass membrane protein</topology>
    </subcellularLocation>
</comment>
<dbReference type="RefSeq" id="WP_202766323.1">
    <property type="nucleotide sequence ID" value="NZ_JAESWA010000017.1"/>
</dbReference>
<sequence length="404" mass="43267">MFKKSKNLFGIQGYMLLTICMLLMGVGVSVTMPYLSLYCTEELGMSAGSFGVFMAFSSISGVIVNSFIAKRSDSGMDRKRVIILAMLSSALGYTSFLIFHNFFILIITVTLFNGLGAASMPQIFAYAQESANESKSDNKTFAMSALRSLFSLGFLIGPLVGALIFSGIGYKGLFLGTIFVFIIISVIVLLFLKNRKASQNNNSRGDNTESSLLKNKKIMKPFIALTILFGLNAINGINTPLFIVNSLHGSIENVGLVASISAGLEIPIMLALGAIAKKISNHKLMIYSCFVSLAYYGVLSISTQPWQIIAAQILQATTVAVVFGNGLGYFAELLPHSPGLSATMYSNGSTIGRLIGTLGGGMVAQFAGYRNVNLVCLGVVVISLIILLRTEVNIEVEAPVGQDI</sequence>
<comment type="caution">
    <text evidence="11">The sequence shown here is derived from an EMBL/GenBank/DDBJ whole genome shotgun (WGS) entry which is preliminary data.</text>
</comment>
<evidence type="ECO:0000256" key="5">
    <source>
        <dbReference type="ARBA" id="ARBA00022597"/>
    </source>
</evidence>
<feature type="transmembrane region" description="Helical" evidence="9">
    <location>
        <begin position="174"/>
        <end position="192"/>
    </location>
</feature>
<feature type="domain" description="Major facilitator superfamily (MFS) profile" evidence="10">
    <location>
        <begin position="13"/>
        <end position="395"/>
    </location>
</feature>
<evidence type="ECO:0000256" key="1">
    <source>
        <dbReference type="ARBA" id="ARBA00004651"/>
    </source>
</evidence>
<dbReference type="SUPFAM" id="SSF103473">
    <property type="entry name" value="MFS general substrate transporter"/>
    <property type="match status" value="1"/>
</dbReference>
<evidence type="ECO:0000313" key="12">
    <source>
        <dbReference type="Proteomes" id="UP000623681"/>
    </source>
</evidence>
<feature type="transmembrane region" description="Helical" evidence="9">
    <location>
        <begin position="222"/>
        <end position="244"/>
    </location>
</feature>
<organism evidence="11 12">
    <name type="scientific">Clostridium paridis</name>
    <dbReference type="NCBI Taxonomy" id="2803863"/>
    <lineage>
        <taxon>Bacteria</taxon>
        <taxon>Bacillati</taxon>
        <taxon>Bacillota</taxon>
        <taxon>Clostridia</taxon>
        <taxon>Eubacteriales</taxon>
        <taxon>Clostridiaceae</taxon>
        <taxon>Clostridium</taxon>
    </lineage>
</organism>
<feature type="transmembrane region" description="Helical" evidence="9">
    <location>
        <begin position="284"/>
        <end position="302"/>
    </location>
</feature>
<dbReference type="AlphaFoldDB" id="A0A937K494"/>
<keyword evidence="7 9" id="KW-1133">Transmembrane helix</keyword>
<keyword evidence="12" id="KW-1185">Reference proteome</keyword>
<dbReference type="Gene3D" id="1.20.1250.20">
    <property type="entry name" value="MFS general substrate transporter like domains"/>
    <property type="match status" value="2"/>
</dbReference>
<dbReference type="Proteomes" id="UP000623681">
    <property type="component" value="Unassembled WGS sequence"/>
</dbReference>
<name>A0A937K494_9CLOT</name>
<keyword evidence="6 9" id="KW-0812">Transmembrane</keyword>
<feature type="transmembrane region" description="Helical" evidence="9">
    <location>
        <begin position="47"/>
        <end position="69"/>
    </location>
</feature>
<dbReference type="GO" id="GO:0022857">
    <property type="term" value="F:transmembrane transporter activity"/>
    <property type="evidence" value="ECO:0007669"/>
    <property type="project" value="InterPro"/>
</dbReference>
<dbReference type="GO" id="GO:0005886">
    <property type="term" value="C:plasma membrane"/>
    <property type="evidence" value="ECO:0007669"/>
    <property type="project" value="UniProtKB-SubCell"/>
</dbReference>
<evidence type="ECO:0000256" key="8">
    <source>
        <dbReference type="ARBA" id="ARBA00023136"/>
    </source>
</evidence>
<dbReference type="Pfam" id="PF07690">
    <property type="entry name" value="MFS_1"/>
    <property type="match status" value="1"/>
</dbReference>
<evidence type="ECO:0000256" key="9">
    <source>
        <dbReference type="SAM" id="Phobius"/>
    </source>
</evidence>
<evidence type="ECO:0000256" key="3">
    <source>
        <dbReference type="ARBA" id="ARBA00022448"/>
    </source>
</evidence>
<dbReference type="InterPro" id="IPR020846">
    <property type="entry name" value="MFS_dom"/>
</dbReference>
<feature type="transmembrane region" description="Helical" evidence="9">
    <location>
        <begin position="81"/>
        <end position="99"/>
    </location>
</feature>
<feature type="transmembrane region" description="Helical" evidence="9">
    <location>
        <begin position="256"/>
        <end position="275"/>
    </location>
</feature>
<dbReference type="EMBL" id="JAESWA010000017">
    <property type="protein sequence ID" value="MBL4930945.1"/>
    <property type="molecule type" value="Genomic_DNA"/>
</dbReference>
<dbReference type="PROSITE" id="PS50850">
    <property type="entry name" value="MFS"/>
    <property type="match status" value="1"/>
</dbReference>
<evidence type="ECO:0000256" key="7">
    <source>
        <dbReference type="ARBA" id="ARBA00022989"/>
    </source>
</evidence>
<keyword evidence="8 9" id="KW-0472">Membrane</keyword>
<keyword evidence="3" id="KW-0813">Transport</keyword>
<reference evidence="11" key="1">
    <citation type="submission" date="2021-01" db="EMBL/GenBank/DDBJ databases">
        <title>Genome public.</title>
        <authorList>
            <person name="Liu C."/>
            <person name="Sun Q."/>
        </authorList>
    </citation>
    <scope>NUCLEOTIDE SEQUENCE</scope>
    <source>
        <strain evidence="11">YIM B02565</strain>
    </source>
</reference>
<feature type="transmembrane region" description="Helical" evidence="9">
    <location>
        <begin position="148"/>
        <end position="168"/>
    </location>
</feature>
<evidence type="ECO:0000259" key="10">
    <source>
        <dbReference type="PROSITE" id="PS50850"/>
    </source>
</evidence>
<comment type="similarity">
    <text evidence="2">Belongs to the major facilitator superfamily. Set transporter family.</text>
</comment>
<evidence type="ECO:0000256" key="4">
    <source>
        <dbReference type="ARBA" id="ARBA00022475"/>
    </source>
</evidence>
<accession>A0A937K494</accession>
<feature type="transmembrane region" description="Helical" evidence="9">
    <location>
        <begin position="372"/>
        <end position="390"/>
    </location>
</feature>
<evidence type="ECO:0000256" key="6">
    <source>
        <dbReference type="ARBA" id="ARBA00022692"/>
    </source>
</evidence>
<dbReference type="PANTHER" id="PTHR23535">
    <property type="entry name" value="SUGAR EFFLUX TRANSPORTER A-RELATED"/>
    <property type="match status" value="1"/>
</dbReference>